<organism evidence="2 3">
    <name type="scientific">Diaphorobacter ruginosibacter</name>
    <dbReference type="NCBI Taxonomy" id="1715720"/>
    <lineage>
        <taxon>Bacteria</taxon>
        <taxon>Pseudomonadati</taxon>
        <taxon>Pseudomonadota</taxon>
        <taxon>Betaproteobacteria</taxon>
        <taxon>Burkholderiales</taxon>
        <taxon>Comamonadaceae</taxon>
        <taxon>Diaphorobacter</taxon>
    </lineage>
</organism>
<dbReference type="InterPro" id="IPR011059">
    <property type="entry name" value="Metal-dep_hydrolase_composite"/>
</dbReference>
<dbReference type="InterPro" id="IPR006680">
    <property type="entry name" value="Amidohydro-rel"/>
</dbReference>
<dbReference type="SUPFAM" id="SSF51556">
    <property type="entry name" value="Metallo-dependent hydrolases"/>
    <property type="match status" value="1"/>
</dbReference>
<keyword evidence="2" id="KW-0378">Hydrolase</keyword>
<dbReference type="SUPFAM" id="SSF51338">
    <property type="entry name" value="Composite domain of metallo-dependent hydrolases"/>
    <property type="match status" value="2"/>
</dbReference>
<name>A0A7G9RLH8_9BURK</name>
<dbReference type="PANTHER" id="PTHR43135:SF3">
    <property type="entry name" value="ALPHA-D-RIBOSE 1-METHYLPHOSPHONATE 5-TRIPHOSPHATE DIPHOSPHATASE"/>
    <property type="match status" value="1"/>
</dbReference>
<dbReference type="PANTHER" id="PTHR43135">
    <property type="entry name" value="ALPHA-D-RIBOSE 1-METHYLPHOSPHONATE 5-TRIPHOSPHATE DIPHOSPHATASE"/>
    <property type="match status" value="1"/>
</dbReference>
<dbReference type="GO" id="GO:0016810">
    <property type="term" value="F:hydrolase activity, acting on carbon-nitrogen (but not peptide) bonds"/>
    <property type="evidence" value="ECO:0007669"/>
    <property type="project" value="InterPro"/>
</dbReference>
<dbReference type="CDD" id="cd01299">
    <property type="entry name" value="Met_dep_hydrolase_A"/>
    <property type="match status" value="1"/>
</dbReference>
<dbReference type="InterPro" id="IPR057744">
    <property type="entry name" value="OTAase-like"/>
</dbReference>
<evidence type="ECO:0000259" key="1">
    <source>
        <dbReference type="Pfam" id="PF01979"/>
    </source>
</evidence>
<proteinExistence type="predicted"/>
<dbReference type="Gene3D" id="2.30.40.10">
    <property type="entry name" value="Urease, subunit C, domain 1"/>
    <property type="match status" value="1"/>
</dbReference>
<dbReference type="Pfam" id="PF01979">
    <property type="entry name" value="Amidohydro_1"/>
    <property type="match status" value="1"/>
</dbReference>
<dbReference type="Gene3D" id="3.20.20.140">
    <property type="entry name" value="Metal-dependent hydrolases"/>
    <property type="match status" value="1"/>
</dbReference>
<keyword evidence="3" id="KW-1185">Reference proteome</keyword>
<gene>
    <name evidence="2" type="ORF">H9K76_18210</name>
</gene>
<dbReference type="EMBL" id="CP060714">
    <property type="protein sequence ID" value="QNN56453.1"/>
    <property type="molecule type" value="Genomic_DNA"/>
</dbReference>
<protein>
    <submittedName>
        <fullName evidence="2">Amidohydrolase family protein</fullName>
    </submittedName>
</protein>
<reference evidence="2 3" key="1">
    <citation type="submission" date="2020-08" db="EMBL/GenBank/DDBJ databases">
        <title>Genome sequence of Diaphorobacter ruginosibacter DSM 27467T.</title>
        <authorList>
            <person name="Hyun D.-W."/>
            <person name="Bae J.-W."/>
        </authorList>
    </citation>
    <scope>NUCLEOTIDE SEQUENCE [LARGE SCALE GENOMIC DNA]</scope>
    <source>
        <strain evidence="2 3">DSM 27467</strain>
    </source>
</reference>
<sequence length="421" mass="44658">MNTPHPSHVVVIRNANLLDPLKSELQGRHDILIENGEISRVSREAIDAPGSALVIDAGGRTVMPGLIDLHVHVIATQLNLSAQVSMPNVLITLRSVPIMEAMLRRGFTTVRDAGGAGDAFKQSMDAGLVKGPRLFVSGRALSQTGGHGDMRARSDFIGLDAPCPCCARVGALARVVDGVDALRKAVREELQMGADQIKVMASGGVASPTDPVGAWGYSEDELCAVVHEARARGTYVLAHAYMPDAIMRAVRCGVRTIEHGNLVDDEAAAVMAEHGAYAVPTLVTYDALASEGADLGLPQASVEKVANVREEGLKSLSIFKKAGVKMGFGTDLLGESHRLQSDEFRLRTQVLSNQEVIASATVIGAEILNQQGRLGRLQPGAWADLLIVDGNPLEDVGCLLGQGEHIPLVMKQGVVQFNALD</sequence>
<dbReference type="KEGG" id="drg:H9K76_18210"/>
<dbReference type="Proteomes" id="UP000515811">
    <property type="component" value="Chromosome"/>
</dbReference>
<dbReference type="RefSeq" id="WP_187596719.1">
    <property type="nucleotide sequence ID" value="NZ_CP060714.1"/>
</dbReference>
<evidence type="ECO:0000313" key="2">
    <source>
        <dbReference type="EMBL" id="QNN56453.1"/>
    </source>
</evidence>
<dbReference type="InterPro" id="IPR051781">
    <property type="entry name" value="Metallo-dep_Hydrolase"/>
</dbReference>
<dbReference type="AlphaFoldDB" id="A0A7G9RLH8"/>
<feature type="domain" description="Amidohydrolase-related" evidence="1">
    <location>
        <begin position="61"/>
        <end position="398"/>
    </location>
</feature>
<evidence type="ECO:0000313" key="3">
    <source>
        <dbReference type="Proteomes" id="UP000515811"/>
    </source>
</evidence>
<accession>A0A7G9RLH8</accession>
<dbReference type="InterPro" id="IPR032466">
    <property type="entry name" value="Metal_Hydrolase"/>
</dbReference>